<organism evidence="1">
    <name type="scientific">Myoviridae sp. ctP4M4</name>
    <dbReference type="NCBI Taxonomy" id="2826647"/>
    <lineage>
        <taxon>Viruses</taxon>
        <taxon>Duplodnaviria</taxon>
        <taxon>Heunggongvirae</taxon>
        <taxon>Uroviricota</taxon>
        <taxon>Caudoviricetes</taxon>
    </lineage>
</organism>
<sequence>MTTELIGVIQEIVKNYVDAIKLTDKATGTVIKTSPLTIQTDTSLPPISGNALIPTSNVIERTEQVKGGASGTVVATEGLKVGDKVLLLRVQKGQQFIVLSKIT</sequence>
<dbReference type="InterPro" id="IPR022555">
    <property type="entry name" value="DUF2577"/>
</dbReference>
<evidence type="ECO:0000313" key="1">
    <source>
        <dbReference type="EMBL" id="DAD88572.1"/>
    </source>
</evidence>
<dbReference type="EMBL" id="BK015043">
    <property type="protein sequence ID" value="DAD88572.1"/>
    <property type="molecule type" value="Genomic_DNA"/>
</dbReference>
<reference evidence="1" key="1">
    <citation type="journal article" date="2021" name="Proc. Natl. Acad. Sci. U.S.A.">
        <title>A Catalog of Tens of Thousands of Viruses from Human Metagenomes Reveals Hidden Associations with Chronic Diseases.</title>
        <authorList>
            <person name="Tisza M.J."/>
            <person name="Buck C.B."/>
        </authorList>
    </citation>
    <scope>NUCLEOTIDE SEQUENCE</scope>
    <source>
        <strain evidence="1">CtP4M4</strain>
    </source>
</reference>
<protein>
    <recommendedName>
        <fullName evidence="2">DUF2577 domain-containing protein</fullName>
    </recommendedName>
</protein>
<dbReference type="Pfam" id="PF10844">
    <property type="entry name" value="DUF2577"/>
    <property type="match status" value="1"/>
</dbReference>
<evidence type="ECO:0008006" key="2">
    <source>
        <dbReference type="Google" id="ProtNLM"/>
    </source>
</evidence>
<accession>A0A8S5N2C5</accession>
<proteinExistence type="predicted"/>
<name>A0A8S5N2C5_9CAUD</name>